<dbReference type="GO" id="GO:0006302">
    <property type="term" value="P:double-strand break repair"/>
    <property type="evidence" value="ECO:0007669"/>
    <property type="project" value="InterPro"/>
</dbReference>
<evidence type="ECO:0000313" key="4">
    <source>
        <dbReference type="EMBL" id="KKZ12751.1"/>
    </source>
</evidence>
<feature type="region of interest" description="Disordered" evidence="2">
    <location>
        <begin position="692"/>
        <end position="722"/>
    </location>
</feature>
<feature type="coiled-coil region" evidence="1">
    <location>
        <begin position="639"/>
        <end position="666"/>
    </location>
</feature>
<sequence>MRLEHCRICNVRIHRELSLDFAPGLTLVGGANETGKSTLLEALHRALFLKSTASGAVVDQLHSRTHQGVPTVELVFTARGRRWRLHKEFGGPRGRTELHPASGLPLTGPEAEEKLAMLLESGGPLDGRRASSVLDKCWGHLWVVQGEAGNNPLQDRETYPLEQLIRQLEQRGGAALQSPLDQQVADCIDQQIGDTFTNLSRTPKPKKHSLLWTAEQQKERATRELVRAKQLVQEDRVVSQQLAQVGDQLAQVRGRLDDLKKRLPQLRRLQNQCLLQDKELDNLNVRVERLGQAQRSLKELASAARRHKLDQEPCLQQKQVLAQQLASARQTQDEHQQQVSHLRERDAYLSHKVEQLQCWKEQRRLQQELQALQQQQQVQERLRSDLGRLPPLGLDQVQQLRALEGRQRDCRTRRDAMAATVELLHAQVRQQVRLGRKILTVGQPLPLTGAAELRVGDDVAVRISPGGDQAALAKDCQEATQALAEALRSLGVASVEAADELLRERQGLQQRLKAQRQQADPKTLQRLQEELAHVETRKQQLAQDAPGKDAPGKAEETSTGEGPPTTAVLERQLGEHQHASRQVRDRCRQAEAALHGAQQAVATLQPQQAQVQTRLQVLASQEQSCLDQVQKLLATHGTIEALETRATQEKEQQAKARIALEQLRRQLQDWIAPELDPPDVLIPRLERQETELQTRQQQLLHEEGQLQERRRSSSKEDPMTTLEKAQAGLEEAQEQWEHQHRRGAALLLLKERFRQAQDHLSNRYTEPLAQAVSSYLAPLRPDHQGPICQMRYSQDAGLQGLQLWRGQNPYDFAQLSGGMREQLGAALRLSMADVLKDRHDHCLPLIFDDAFANTDPERISMVSRMLNTAAARGLQVILLACDPQAYESLNPETTHYL</sequence>
<dbReference type="PANTHER" id="PTHR41259:SF1">
    <property type="entry name" value="DOUBLE-STRAND BREAK REPAIR RAD50 ATPASE, PUTATIVE-RELATED"/>
    <property type="match status" value="1"/>
</dbReference>
<dbReference type="PANTHER" id="PTHR41259">
    <property type="entry name" value="DOUBLE-STRAND BREAK REPAIR RAD50 ATPASE, PUTATIVE-RELATED"/>
    <property type="match status" value="1"/>
</dbReference>
<feature type="compositionally biased region" description="Basic and acidic residues" evidence="2">
    <location>
        <begin position="546"/>
        <end position="556"/>
    </location>
</feature>
<dbReference type="GO" id="GO:0016887">
    <property type="term" value="F:ATP hydrolysis activity"/>
    <property type="evidence" value="ECO:0007669"/>
    <property type="project" value="InterPro"/>
</dbReference>
<dbReference type="EMBL" id="JXQG01000012">
    <property type="protein sequence ID" value="KKZ12751.1"/>
    <property type="molecule type" value="Genomic_DNA"/>
</dbReference>
<feature type="compositionally biased region" description="Low complexity" evidence="2">
    <location>
        <begin position="557"/>
        <end position="566"/>
    </location>
</feature>
<evidence type="ECO:0000259" key="3">
    <source>
        <dbReference type="Pfam" id="PF13476"/>
    </source>
</evidence>
<keyword evidence="1" id="KW-0175">Coiled coil</keyword>
<evidence type="ECO:0000256" key="2">
    <source>
        <dbReference type="SAM" id="MobiDB-lite"/>
    </source>
</evidence>
<dbReference type="CDD" id="cd00267">
    <property type="entry name" value="ABC_ATPase"/>
    <property type="match status" value="1"/>
</dbReference>
<dbReference type="Pfam" id="PF13476">
    <property type="entry name" value="AAA_23"/>
    <property type="match status" value="1"/>
</dbReference>
<dbReference type="Proteomes" id="UP000035067">
    <property type="component" value="Unassembled WGS sequence"/>
</dbReference>
<feature type="domain" description="Rad50/SbcC-type AAA" evidence="3">
    <location>
        <begin position="7"/>
        <end position="317"/>
    </location>
</feature>
<feature type="region of interest" description="Disordered" evidence="2">
    <location>
        <begin position="535"/>
        <end position="566"/>
    </location>
</feature>
<dbReference type="AlphaFoldDB" id="A0A0G2HMY7"/>
<proteinExistence type="predicted"/>
<feature type="compositionally biased region" description="Basic and acidic residues" evidence="2">
    <location>
        <begin position="700"/>
        <end position="718"/>
    </location>
</feature>
<protein>
    <recommendedName>
        <fullName evidence="3">Rad50/SbcC-type AAA domain-containing protein</fullName>
    </recommendedName>
</protein>
<feature type="coiled-coil region" evidence="1">
    <location>
        <begin position="211"/>
        <end position="385"/>
    </location>
</feature>
<dbReference type="InterPro" id="IPR038729">
    <property type="entry name" value="Rad50/SbcC_AAA"/>
</dbReference>
<dbReference type="Gene3D" id="3.40.50.300">
    <property type="entry name" value="P-loop containing nucleotide triphosphate hydrolases"/>
    <property type="match status" value="2"/>
</dbReference>
<comment type="caution">
    <text evidence="4">The sequence shown here is derived from an EMBL/GenBank/DDBJ whole genome shotgun (WGS) entry which is preliminary data.</text>
</comment>
<accession>A0A0G2HMY7</accession>
<evidence type="ECO:0000256" key="1">
    <source>
        <dbReference type="SAM" id="Coils"/>
    </source>
</evidence>
<dbReference type="SUPFAM" id="SSF52540">
    <property type="entry name" value="P-loop containing nucleoside triphosphate hydrolases"/>
    <property type="match status" value="1"/>
</dbReference>
<gene>
    <name evidence="4" type="ORF">TE42_03240</name>
</gene>
<name>A0A0G2HMY7_9SYNE</name>
<organism evidence="4 5">
    <name type="scientific">Candidatus Synechococcus spongiarum SP3</name>
    <dbReference type="NCBI Taxonomy" id="1604020"/>
    <lineage>
        <taxon>Bacteria</taxon>
        <taxon>Bacillati</taxon>
        <taxon>Cyanobacteriota</taxon>
        <taxon>Cyanophyceae</taxon>
        <taxon>Synechococcales</taxon>
        <taxon>Synechococcaceae</taxon>
        <taxon>Synechococcus</taxon>
    </lineage>
</organism>
<evidence type="ECO:0000313" key="5">
    <source>
        <dbReference type="Proteomes" id="UP000035067"/>
    </source>
</evidence>
<reference evidence="4 5" key="1">
    <citation type="submission" date="2015-01" db="EMBL/GenBank/DDBJ databases">
        <title>Lifestyle Evolution in Cyanobacterial Symbionts of Sponges.</title>
        <authorList>
            <person name="Burgsdorf I."/>
            <person name="Slaby B.M."/>
            <person name="Handley K.M."/>
            <person name="Haber M."/>
            <person name="Blom J."/>
            <person name="Marshall C.W."/>
            <person name="Gilbert J.A."/>
            <person name="Hentschel U."/>
            <person name="Steindler L."/>
        </authorList>
    </citation>
    <scope>NUCLEOTIDE SEQUENCE [LARGE SCALE GENOMIC DNA]</scope>
    <source>
        <strain evidence="4">SP3</strain>
    </source>
</reference>
<dbReference type="PATRIC" id="fig|1604020.3.peg.2396"/>
<dbReference type="InterPro" id="IPR027417">
    <property type="entry name" value="P-loop_NTPase"/>
</dbReference>